<evidence type="ECO:0000313" key="2">
    <source>
        <dbReference type="EMBL" id="KIJ39896.1"/>
    </source>
</evidence>
<gene>
    <name evidence="2" type="ORF">M422DRAFT_780907</name>
</gene>
<proteinExistence type="predicted"/>
<dbReference type="HOGENOM" id="CLU_794942_0_0_1"/>
<feature type="compositionally biased region" description="Polar residues" evidence="1">
    <location>
        <begin position="242"/>
        <end position="277"/>
    </location>
</feature>
<accession>A0A0C9VPX0</accession>
<keyword evidence="3" id="KW-1185">Reference proteome</keyword>
<name>A0A0C9VPX0_SPHS4</name>
<dbReference type="AlphaFoldDB" id="A0A0C9VPX0"/>
<feature type="region of interest" description="Disordered" evidence="1">
    <location>
        <begin position="195"/>
        <end position="290"/>
    </location>
</feature>
<reference evidence="2 3" key="1">
    <citation type="submission" date="2014-06" db="EMBL/GenBank/DDBJ databases">
        <title>Evolutionary Origins and Diversification of the Mycorrhizal Mutualists.</title>
        <authorList>
            <consortium name="DOE Joint Genome Institute"/>
            <consortium name="Mycorrhizal Genomics Consortium"/>
            <person name="Kohler A."/>
            <person name="Kuo A."/>
            <person name="Nagy L.G."/>
            <person name="Floudas D."/>
            <person name="Copeland A."/>
            <person name="Barry K.W."/>
            <person name="Cichocki N."/>
            <person name="Veneault-Fourrey C."/>
            <person name="LaButti K."/>
            <person name="Lindquist E.A."/>
            <person name="Lipzen A."/>
            <person name="Lundell T."/>
            <person name="Morin E."/>
            <person name="Murat C."/>
            <person name="Riley R."/>
            <person name="Ohm R."/>
            <person name="Sun H."/>
            <person name="Tunlid A."/>
            <person name="Henrissat B."/>
            <person name="Grigoriev I.V."/>
            <person name="Hibbett D.S."/>
            <person name="Martin F."/>
        </authorList>
    </citation>
    <scope>NUCLEOTIDE SEQUENCE [LARGE SCALE GENOMIC DNA]</scope>
    <source>
        <strain evidence="2 3">SS14</strain>
    </source>
</reference>
<evidence type="ECO:0000256" key="1">
    <source>
        <dbReference type="SAM" id="MobiDB-lite"/>
    </source>
</evidence>
<organism evidence="2 3">
    <name type="scientific">Sphaerobolus stellatus (strain SS14)</name>
    <dbReference type="NCBI Taxonomy" id="990650"/>
    <lineage>
        <taxon>Eukaryota</taxon>
        <taxon>Fungi</taxon>
        <taxon>Dikarya</taxon>
        <taxon>Basidiomycota</taxon>
        <taxon>Agaricomycotina</taxon>
        <taxon>Agaricomycetes</taxon>
        <taxon>Phallomycetidae</taxon>
        <taxon>Geastrales</taxon>
        <taxon>Sphaerobolaceae</taxon>
        <taxon>Sphaerobolus</taxon>
    </lineage>
</organism>
<dbReference type="Proteomes" id="UP000054279">
    <property type="component" value="Unassembled WGS sequence"/>
</dbReference>
<protein>
    <submittedName>
        <fullName evidence="2">Uncharacterized protein</fullName>
    </submittedName>
</protein>
<feature type="region of interest" description="Disordered" evidence="1">
    <location>
        <begin position="298"/>
        <end position="317"/>
    </location>
</feature>
<dbReference type="OrthoDB" id="3270497at2759"/>
<dbReference type="EMBL" id="KN837148">
    <property type="protein sequence ID" value="KIJ39896.1"/>
    <property type="molecule type" value="Genomic_DNA"/>
</dbReference>
<sequence>MTLPQSLLTLRLSSPSFLETIITNANIPIYSTETTASTTTLSRCDPYHGLSLVAHVHWPERHSSKGKSKDSSPAQISMDGSIKSEDDLLKRNRLNTSRKFRIPGHSESLKWKRVQGIFHCTTSTGSTVATFEPAILTAAARLSVYVPTLSGLPQSQGCVSWLLADYLIVTAMLLLTHHEDWQGFAPSAPASASSSTTHIPLHIPRSSPAPMPLAQSPPASPLVPHFPHHPKFHTIPHARSHAQFSRSPTTASSYSYGTPSPQTRSHSPSASSVWDTASSHSSSQSEKQRRLAVVNYESVPQQSRQPYYAQQRQHQTSYEFDVQVPDEEPPPYEQIQWTVRLRQPRRTVA</sequence>
<evidence type="ECO:0000313" key="3">
    <source>
        <dbReference type="Proteomes" id="UP000054279"/>
    </source>
</evidence>
<feature type="compositionally biased region" description="Basic residues" evidence="1">
    <location>
        <begin position="226"/>
        <end position="240"/>
    </location>
</feature>